<protein>
    <recommendedName>
        <fullName evidence="3">DUF1835 domain-containing protein</fullName>
    </recommendedName>
</protein>
<evidence type="ECO:0008006" key="3">
    <source>
        <dbReference type="Google" id="ProtNLM"/>
    </source>
</evidence>
<name>A0A6V8KUN7_9ACTN</name>
<gene>
    <name evidence="1" type="ORF">Prum_000600</name>
</gene>
<dbReference type="Proteomes" id="UP000482960">
    <property type="component" value="Unassembled WGS sequence"/>
</dbReference>
<proteinExistence type="predicted"/>
<reference evidence="1 2" key="2">
    <citation type="submission" date="2020-03" db="EMBL/GenBank/DDBJ databases">
        <authorList>
            <person name="Ichikawa N."/>
            <person name="Kimura A."/>
            <person name="Kitahashi Y."/>
            <person name="Uohara A."/>
        </authorList>
    </citation>
    <scope>NUCLEOTIDE SEQUENCE [LARGE SCALE GENOMIC DNA]</scope>
    <source>
        <strain evidence="1 2">NBRC 108638</strain>
    </source>
</reference>
<dbReference type="AlphaFoldDB" id="A0A6V8KUN7"/>
<organism evidence="1 2">
    <name type="scientific">Phytohabitans rumicis</name>
    <dbReference type="NCBI Taxonomy" id="1076125"/>
    <lineage>
        <taxon>Bacteria</taxon>
        <taxon>Bacillati</taxon>
        <taxon>Actinomycetota</taxon>
        <taxon>Actinomycetes</taxon>
        <taxon>Micromonosporales</taxon>
        <taxon>Micromonosporaceae</taxon>
    </lineage>
</organism>
<keyword evidence="2" id="KW-1185">Reference proteome</keyword>
<accession>A0A6V8KUN7</accession>
<reference evidence="1 2" key="1">
    <citation type="submission" date="2020-03" db="EMBL/GenBank/DDBJ databases">
        <title>Whole genome shotgun sequence of Phytohabitans rumicis NBRC 108638.</title>
        <authorList>
            <person name="Komaki H."/>
            <person name="Tamura T."/>
        </authorList>
    </citation>
    <scope>NUCLEOTIDE SEQUENCE [LARGE SCALE GENOMIC DNA]</scope>
    <source>
        <strain evidence="1 2">NBRC 108638</strain>
    </source>
</reference>
<comment type="caution">
    <text evidence="1">The sequence shown here is derived from an EMBL/GenBank/DDBJ whole genome shotgun (WGS) entry which is preliminary data.</text>
</comment>
<dbReference type="EMBL" id="BLPG01000001">
    <property type="protein sequence ID" value="GFJ86418.1"/>
    <property type="molecule type" value="Genomic_DNA"/>
</dbReference>
<dbReference type="RefSeq" id="WP_246277544.1">
    <property type="nucleotide sequence ID" value="NZ_BAABJB010000008.1"/>
</dbReference>
<evidence type="ECO:0000313" key="1">
    <source>
        <dbReference type="EMBL" id="GFJ86418.1"/>
    </source>
</evidence>
<sequence length="371" mass="40549">MTKQADFKRRVRARMAKTGESYATARSQILGEEPDSPAAVGADDWMTMALHVSNGDATDLPGTGLAERVLYWRDVLHEGPVPAVGAEELRRIRAEYLVQADCDDRAEAADMFVERDRVLAANRDGEYVLWFEADLYDQLQIIQILDRLAGLAVPAQRVTLICIGEHAGIARFGGLGQLTAAQLRELPDTNARTRLTPPALELAAHAWAAFRAPSPDGLRAVAEARSGELRFLGEAFDRLSREYPATRDGLSLTERRILAAVADGAPDAGTAFVRAAARETRPYLGDDWSFAMMERMARAPVPLLDAAPADRPVDRGTALRLTDTGARVLAGAADHVVLNGVDRWIGGVHLRGRHVPWRWDDGTETIVHVHG</sequence>
<evidence type="ECO:0000313" key="2">
    <source>
        <dbReference type="Proteomes" id="UP000482960"/>
    </source>
</evidence>